<evidence type="ECO:0000313" key="2">
    <source>
        <dbReference type="Proteomes" id="UP000228380"/>
    </source>
</evidence>
<dbReference type="Proteomes" id="UP000228380">
    <property type="component" value="Chromosome 13"/>
</dbReference>
<evidence type="ECO:0000256" key="1">
    <source>
        <dbReference type="SAM" id="MobiDB-lite"/>
    </source>
</evidence>
<dbReference type="GeneID" id="103709446"/>
<protein>
    <submittedName>
        <fullName evidence="3">Uncharacterized protein LOC103709446</fullName>
    </submittedName>
</protein>
<dbReference type="PANTHER" id="PTHR34956">
    <property type="entry name" value="OS05G0397300 PROTEIN"/>
    <property type="match status" value="1"/>
</dbReference>
<sequence length="128" mass="14582">MAMEVEDDVLFAELSKQIARLIMEDDEEEFPVKCPSLPVQGFPCMPQTIMPPPYGYELAYRRESKGTGVFIPRSTLPRRKNKSGRSIPDYTNSHKHPHKQGVAVSDTTTKNHIYSSYYINPAVLKTHK</sequence>
<dbReference type="KEGG" id="pda:103709446"/>
<reference evidence="3" key="2">
    <citation type="submission" date="2025-08" db="UniProtKB">
        <authorList>
            <consortium name="RefSeq"/>
        </authorList>
    </citation>
    <scope>IDENTIFICATION</scope>
    <source>
        <tissue evidence="3">Young leaves</tissue>
    </source>
</reference>
<gene>
    <name evidence="3" type="primary">LOC103709446</name>
</gene>
<keyword evidence="2" id="KW-1185">Reference proteome</keyword>
<name>A0A8B7C6W2_PHODC</name>
<proteinExistence type="predicted"/>
<reference evidence="2" key="1">
    <citation type="journal article" date="2019" name="Nat. Commun.">
        <title>Genome-wide association mapping of date palm fruit traits.</title>
        <authorList>
            <person name="Hazzouri K.M."/>
            <person name="Gros-Balthazard M."/>
            <person name="Flowers J.M."/>
            <person name="Copetti D."/>
            <person name="Lemansour A."/>
            <person name="Lebrun M."/>
            <person name="Masmoudi K."/>
            <person name="Ferrand S."/>
            <person name="Dhar M.I."/>
            <person name="Fresquez Z.A."/>
            <person name="Rosas U."/>
            <person name="Zhang J."/>
            <person name="Talag J."/>
            <person name="Lee S."/>
            <person name="Kudrna D."/>
            <person name="Powell R.F."/>
            <person name="Leitch I.J."/>
            <person name="Krueger R.R."/>
            <person name="Wing R.A."/>
            <person name="Amiri K.M.A."/>
            <person name="Purugganan M.D."/>
        </authorList>
    </citation>
    <scope>NUCLEOTIDE SEQUENCE [LARGE SCALE GENOMIC DNA]</scope>
    <source>
        <strain evidence="2">cv. Khalas</strain>
    </source>
</reference>
<dbReference type="OrthoDB" id="1081388at2759"/>
<dbReference type="AlphaFoldDB" id="A0A8B7C6W2"/>
<organism evidence="2 3">
    <name type="scientific">Phoenix dactylifera</name>
    <name type="common">Date palm</name>
    <dbReference type="NCBI Taxonomy" id="42345"/>
    <lineage>
        <taxon>Eukaryota</taxon>
        <taxon>Viridiplantae</taxon>
        <taxon>Streptophyta</taxon>
        <taxon>Embryophyta</taxon>
        <taxon>Tracheophyta</taxon>
        <taxon>Spermatophyta</taxon>
        <taxon>Magnoliopsida</taxon>
        <taxon>Liliopsida</taxon>
        <taxon>Arecaceae</taxon>
        <taxon>Coryphoideae</taxon>
        <taxon>Phoeniceae</taxon>
        <taxon>Phoenix</taxon>
    </lineage>
</organism>
<accession>A0A8B7C6W2</accession>
<evidence type="ECO:0000313" key="3">
    <source>
        <dbReference type="RefSeq" id="XP_008792990.2"/>
    </source>
</evidence>
<dbReference type="PANTHER" id="PTHR34956:SF2">
    <property type="entry name" value="OS05G0397300 PROTEIN"/>
    <property type="match status" value="1"/>
</dbReference>
<feature type="region of interest" description="Disordered" evidence="1">
    <location>
        <begin position="70"/>
        <end position="106"/>
    </location>
</feature>
<dbReference type="RefSeq" id="XP_008792990.2">
    <property type="nucleotide sequence ID" value="XM_008794768.4"/>
</dbReference>